<accession>A0ABQ5SPV8</accession>
<organism evidence="2 3">
    <name type="scientific">Volvox africanus</name>
    <dbReference type="NCBI Taxonomy" id="51714"/>
    <lineage>
        <taxon>Eukaryota</taxon>
        <taxon>Viridiplantae</taxon>
        <taxon>Chlorophyta</taxon>
        <taxon>core chlorophytes</taxon>
        <taxon>Chlorophyceae</taxon>
        <taxon>CS clade</taxon>
        <taxon>Chlamydomonadales</taxon>
        <taxon>Volvocaceae</taxon>
        <taxon>Volvox</taxon>
    </lineage>
</organism>
<feature type="compositionally biased region" description="Low complexity" evidence="1">
    <location>
        <begin position="422"/>
        <end position="443"/>
    </location>
</feature>
<evidence type="ECO:0000256" key="1">
    <source>
        <dbReference type="SAM" id="MobiDB-lite"/>
    </source>
</evidence>
<feature type="region of interest" description="Disordered" evidence="1">
    <location>
        <begin position="422"/>
        <end position="497"/>
    </location>
</feature>
<feature type="compositionally biased region" description="Polar residues" evidence="1">
    <location>
        <begin position="639"/>
        <end position="654"/>
    </location>
</feature>
<reference evidence="2 3" key="1">
    <citation type="journal article" date="2023" name="IScience">
        <title>Expanded male sex-determining region conserved during the evolution of homothallism in the green alga Volvox.</title>
        <authorList>
            <person name="Yamamoto K."/>
            <person name="Matsuzaki R."/>
            <person name="Mahakham W."/>
            <person name="Heman W."/>
            <person name="Sekimoto H."/>
            <person name="Kawachi M."/>
            <person name="Minakuchi Y."/>
            <person name="Toyoda A."/>
            <person name="Nozaki H."/>
        </authorList>
    </citation>
    <scope>NUCLEOTIDE SEQUENCE [LARGE SCALE GENOMIC DNA]</scope>
    <source>
        <strain evidence="2 3">NIES-4468</strain>
    </source>
</reference>
<feature type="compositionally biased region" description="Polar residues" evidence="1">
    <location>
        <begin position="876"/>
        <end position="892"/>
    </location>
</feature>
<evidence type="ECO:0000313" key="3">
    <source>
        <dbReference type="Proteomes" id="UP001165090"/>
    </source>
</evidence>
<feature type="compositionally biased region" description="Pro residues" evidence="1">
    <location>
        <begin position="338"/>
        <end position="353"/>
    </location>
</feature>
<protein>
    <submittedName>
        <fullName evidence="2">Uncharacterized protein</fullName>
    </submittedName>
</protein>
<sequence>AVATVARVSPMANHSFSSCRGPPGAFACSLAGLQRNRSPSTPAGMPHQAAFPALAALPADLPAQALLDDSRTVSISSSDEHDDGLPSPSGAAAVAAIEAFHSGGSPHYAAHRHGVSASLRDLQRQNAEEAAFIRGTLAALKQATLAGFEDFGEVEVLPGLPRIRSSHSSYGRGFAVSVTTAATNVDRSQTSVASGGPASRLCLTLNAVVHGANLAAIFGGGGGAAAATASASVSTMLQPLQTSTQTGRGFSADYLTAKPPAVRPSAVPSSQQIVRAMVDAGEVYGMPHGSPPEVLWENSAPSPPWPAGTGPAEESPRGDSVGGREGFRSQDMMAGLPKVPPLPLPQSHHPPQPLRQQQSPIAGPPLISQEQLKPSASGLPSPPLHGVGLPPPPPFQPSPWPQQQAAGHRYAEILHRIFAQATAAQQQLRQQQQQQQQQQLQQLYNAHRRADQPHQLRLNQPPAQQPQPPRQNEQQQRGASSLPGVLEPPGAPAMSVIGDDVPLQLQEPTPSKHPPLPEDIRSGQSVSHECVNVSSMSPRSLLKIDAAAREGSPLQNGEDAQFNKDWNHAISCTNVSAPDCVGRMSSPDSSASFTIQADVMGLPGDIATNKDHICKATSLHHVTADGSARVGGQGASKAGHSTSSAEPSKLSTADATLDGGSADGRSADVRSAGSGSAAADVAGGDSAEGCGIADSKSHGISVEALAASVNVSEETNSALQFTVTPLPPAATAAEAEVTAFARQLPSEQRKELAQLVREKWSPFTFPQLFPAKSSIERPAAAAPAAEVLGGSSQRVLAALPAVLAAVGADAAAASGICSSSRGAATSRLADASFAPILSDVPAWKASARPQSIGSPHSLSTSGAGSYYRGTGGRLTFGTSTAASPQTPGSKGASQRPLPRAGVGSISSVCGGSLESSCMTGPSHAGLPSLPMHYHSAGSSVSSVIYSLNAMAVSTETSVRACDSGFSRDAAQRPTLEPQQDARCVVSEESVIMALPQSPALPPAPQRAAAAVAAGAGLGPPLTYQNREQQESYAMAVDSTIAPTALVGPAGSVVTTTSVAATASVAVAAAAPQQLSPLGTVTEPPSDPPAAAKAPAAVQGLSGVDMDYVRSLVGRKWSPFFDLEASLRPLKAPLLAAPSALPDTALDMAGHKVCMDMQSYHGRAPSAMPLLTEPYAAHDQPYVPQKAEALRVATKWQPRDRGSGTLAAIDATAMEVAATTATGAVTAATATAPSAAAPAPAPGADVLPERKTTR</sequence>
<feature type="region of interest" description="Disordered" evidence="1">
    <location>
        <begin position="1230"/>
        <end position="1253"/>
    </location>
</feature>
<comment type="caution">
    <text evidence="2">The sequence shown here is derived from an EMBL/GenBank/DDBJ whole genome shotgun (WGS) entry which is preliminary data.</text>
</comment>
<dbReference type="Proteomes" id="UP001165090">
    <property type="component" value="Unassembled WGS sequence"/>
</dbReference>
<feature type="compositionally biased region" description="Pro residues" evidence="1">
    <location>
        <begin position="389"/>
        <end position="400"/>
    </location>
</feature>
<feature type="region of interest" description="Disordered" evidence="1">
    <location>
        <begin position="289"/>
        <end position="409"/>
    </location>
</feature>
<evidence type="ECO:0000313" key="2">
    <source>
        <dbReference type="EMBL" id="GLI71443.1"/>
    </source>
</evidence>
<feature type="compositionally biased region" description="Low complexity" evidence="1">
    <location>
        <begin position="1230"/>
        <end position="1243"/>
    </location>
</feature>
<feature type="region of interest" description="Disordered" evidence="1">
    <location>
        <begin position="876"/>
        <end position="900"/>
    </location>
</feature>
<feature type="region of interest" description="Disordered" evidence="1">
    <location>
        <begin position="625"/>
        <end position="686"/>
    </location>
</feature>
<dbReference type="EMBL" id="BSDZ01000112">
    <property type="protein sequence ID" value="GLI71443.1"/>
    <property type="molecule type" value="Genomic_DNA"/>
</dbReference>
<gene>
    <name evidence="2" type="ORF">VaNZ11_016657</name>
</gene>
<name>A0ABQ5SPV8_9CHLO</name>
<feature type="compositionally biased region" description="Low complexity" evidence="1">
    <location>
        <begin position="669"/>
        <end position="686"/>
    </location>
</feature>
<proteinExistence type="predicted"/>
<feature type="non-terminal residue" evidence="2">
    <location>
        <position position="1"/>
    </location>
</feature>
<keyword evidence="3" id="KW-1185">Reference proteome</keyword>